<dbReference type="GO" id="GO:0051301">
    <property type="term" value="P:cell division"/>
    <property type="evidence" value="ECO:0007669"/>
    <property type="project" value="UniProtKB-KW"/>
</dbReference>
<evidence type="ECO:0000256" key="5">
    <source>
        <dbReference type="ARBA" id="ARBA00022618"/>
    </source>
</evidence>
<dbReference type="PANTHER" id="PTHR47755:SF1">
    <property type="entry name" value="CELL DIVISION PROTEIN FTSX"/>
    <property type="match status" value="1"/>
</dbReference>
<dbReference type="Pfam" id="PF18075">
    <property type="entry name" value="FtsX_ECD"/>
    <property type="match status" value="1"/>
</dbReference>
<evidence type="ECO:0000256" key="3">
    <source>
        <dbReference type="ARBA" id="ARBA00021907"/>
    </source>
</evidence>
<dbReference type="Proteomes" id="UP000244925">
    <property type="component" value="Unassembled WGS sequence"/>
</dbReference>
<name>A0A2V1IVX6_9BACT</name>
<dbReference type="GO" id="GO:0005886">
    <property type="term" value="C:plasma membrane"/>
    <property type="evidence" value="ECO:0007669"/>
    <property type="project" value="UniProtKB-SubCell"/>
</dbReference>
<keyword evidence="15" id="KW-1185">Reference proteome</keyword>
<feature type="domain" description="ABC3 transporter permease C-terminal" evidence="12">
    <location>
        <begin position="183"/>
        <end position="298"/>
    </location>
</feature>
<dbReference type="PIRSF" id="PIRSF003097">
    <property type="entry name" value="FtsX"/>
    <property type="match status" value="1"/>
</dbReference>
<sequence>MIARLTISKSLKRMSRDKRGRGIPVRSTQLTATVSVALVLVILGLTALLGLAARSVSHDIRQQVGFVVVMADGASESQVLSMRNYWRKAPYVANVRYASAEEVMARWQELAGDDGSEKALLGVNPFSPEFEVSVTAAYSNPDSLKAVTDAVRRLPGVGDVQLHSDLIKAVNNTMHSLTLVLLIVAVCLLTISFVLINNTVRLTIYSRRFLIHTMKLVGATPGFIRRPFVVSNILQGLIAAAVASTVLGGLLWYLTTVDPEVMRAVGVDGLIAVLAALFVLGAAICGLSALLSANKYLRADYDEMFC</sequence>
<comment type="similarity">
    <text evidence="2 10">Belongs to the ABC-4 integral membrane protein family. FtsX subfamily.</text>
</comment>
<keyword evidence="7 11" id="KW-1133">Transmembrane helix</keyword>
<feature type="transmembrane region" description="Helical" evidence="11">
    <location>
        <begin position="269"/>
        <end position="291"/>
    </location>
</feature>
<evidence type="ECO:0000256" key="8">
    <source>
        <dbReference type="ARBA" id="ARBA00023136"/>
    </source>
</evidence>
<evidence type="ECO:0000259" key="12">
    <source>
        <dbReference type="Pfam" id="PF02687"/>
    </source>
</evidence>
<keyword evidence="8 10" id="KW-0472">Membrane</keyword>
<keyword evidence="4 10" id="KW-1003">Cell membrane</keyword>
<reference evidence="15" key="1">
    <citation type="submission" date="2018-02" db="EMBL/GenBank/DDBJ databases">
        <authorList>
            <person name="Clavel T."/>
            <person name="Strowig T."/>
        </authorList>
    </citation>
    <scope>NUCLEOTIDE SEQUENCE [LARGE SCALE GENOMIC DNA]</scope>
    <source>
        <strain evidence="15">DSM 100764</strain>
    </source>
</reference>
<feature type="domain" description="FtsX extracellular" evidence="13">
    <location>
        <begin position="67"/>
        <end position="160"/>
    </location>
</feature>
<dbReference type="AlphaFoldDB" id="A0A2V1IVX6"/>
<evidence type="ECO:0000256" key="1">
    <source>
        <dbReference type="ARBA" id="ARBA00004651"/>
    </source>
</evidence>
<dbReference type="Pfam" id="PF02687">
    <property type="entry name" value="FtsX"/>
    <property type="match status" value="1"/>
</dbReference>
<evidence type="ECO:0000256" key="7">
    <source>
        <dbReference type="ARBA" id="ARBA00022989"/>
    </source>
</evidence>
<evidence type="ECO:0000256" key="4">
    <source>
        <dbReference type="ARBA" id="ARBA00022475"/>
    </source>
</evidence>
<comment type="caution">
    <text evidence="14">The sequence shown here is derived from an EMBL/GenBank/DDBJ whole genome shotgun (WGS) entry which is preliminary data.</text>
</comment>
<dbReference type="InterPro" id="IPR003838">
    <property type="entry name" value="ABC3_permease_C"/>
</dbReference>
<feature type="transmembrane region" description="Helical" evidence="11">
    <location>
        <begin position="233"/>
        <end position="254"/>
    </location>
</feature>
<protein>
    <recommendedName>
        <fullName evidence="3 10">Cell division protein FtsX</fullName>
    </recommendedName>
</protein>
<evidence type="ECO:0000256" key="10">
    <source>
        <dbReference type="PIRNR" id="PIRNR003097"/>
    </source>
</evidence>
<dbReference type="InterPro" id="IPR004513">
    <property type="entry name" value="FtsX"/>
</dbReference>
<evidence type="ECO:0000256" key="11">
    <source>
        <dbReference type="SAM" id="Phobius"/>
    </source>
</evidence>
<dbReference type="Gene3D" id="3.30.70.3040">
    <property type="match status" value="1"/>
</dbReference>
<evidence type="ECO:0000256" key="2">
    <source>
        <dbReference type="ARBA" id="ARBA00007379"/>
    </source>
</evidence>
<proteinExistence type="inferred from homology"/>
<evidence type="ECO:0000313" key="15">
    <source>
        <dbReference type="Proteomes" id="UP000244925"/>
    </source>
</evidence>
<dbReference type="EMBL" id="PUBV01000003">
    <property type="protein sequence ID" value="PWB09063.1"/>
    <property type="molecule type" value="Genomic_DNA"/>
</dbReference>
<keyword evidence="9 10" id="KW-0131">Cell cycle</keyword>
<feature type="transmembrane region" description="Helical" evidence="11">
    <location>
        <begin position="177"/>
        <end position="200"/>
    </location>
</feature>
<keyword evidence="6 11" id="KW-0812">Transmembrane</keyword>
<organism evidence="14 15">
    <name type="scientific">Paramuribaculum intestinale</name>
    <dbReference type="NCBI Taxonomy" id="2094151"/>
    <lineage>
        <taxon>Bacteria</taxon>
        <taxon>Pseudomonadati</taxon>
        <taxon>Bacteroidota</taxon>
        <taxon>Bacteroidia</taxon>
        <taxon>Bacteroidales</taxon>
        <taxon>Muribaculaceae</taxon>
        <taxon>Paramuribaculum</taxon>
    </lineage>
</organism>
<evidence type="ECO:0000313" key="14">
    <source>
        <dbReference type="EMBL" id="PWB09063.1"/>
    </source>
</evidence>
<evidence type="ECO:0000256" key="6">
    <source>
        <dbReference type="ARBA" id="ARBA00022692"/>
    </source>
</evidence>
<comment type="subcellular location">
    <subcellularLocation>
        <location evidence="1">Cell membrane</location>
        <topology evidence="1">Multi-pass membrane protein</topology>
    </subcellularLocation>
</comment>
<dbReference type="InterPro" id="IPR040690">
    <property type="entry name" value="FtsX_ECD"/>
</dbReference>
<evidence type="ECO:0000259" key="13">
    <source>
        <dbReference type="Pfam" id="PF18075"/>
    </source>
</evidence>
<keyword evidence="5 10" id="KW-0132">Cell division</keyword>
<accession>A0A2V1IVX6</accession>
<evidence type="ECO:0000256" key="9">
    <source>
        <dbReference type="ARBA" id="ARBA00023306"/>
    </source>
</evidence>
<gene>
    <name evidence="14" type="ORF">C5O25_02110</name>
</gene>
<dbReference type="PANTHER" id="PTHR47755">
    <property type="entry name" value="CELL DIVISION PROTEIN FTSX"/>
    <property type="match status" value="1"/>
</dbReference>